<dbReference type="Proteomes" id="UP000708208">
    <property type="component" value="Unassembled WGS sequence"/>
</dbReference>
<reference evidence="2" key="1">
    <citation type="submission" date="2021-06" db="EMBL/GenBank/DDBJ databases">
        <authorList>
            <person name="Hodson N. C."/>
            <person name="Mongue J. A."/>
            <person name="Jaron S. K."/>
        </authorList>
    </citation>
    <scope>NUCLEOTIDE SEQUENCE</scope>
</reference>
<dbReference type="PANTHER" id="PTHR11571">
    <property type="entry name" value="GLUTATHIONE S-TRANSFERASE"/>
    <property type="match status" value="1"/>
</dbReference>
<dbReference type="InterPro" id="IPR050213">
    <property type="entry name" value="GST_superfamily"/>
</dbReference>
<sequence length="195" mass="22614">MSSGFPGESLPLLEIDGVVYTQSNAILRYLGNTFGLTGENALDNLTLDQVQDVIGDAKQFFRLWMVENNPEKKQEAREGQKLTFADLYLATTINNWLGFGHATTAQLTTEYPALGKLKEAVENVPEIKACQKHVHQRRILSCWRRRPYFMIFYISWNLHREQFLPINKKNEQEMRKRLIMLATPNKILLQVTYNH</sequence>
<dbReference type="EMBL" id="CAJVCH010277035">
    <property type="protein sequence ID" value="CAG7734824.1"/>
    <property type="molecule type" value="Genomic_DNA"/>
</dbReference>
<dbReference type="AlphaFoldDB" id="A0A8J2P899"/>
<protein>
    <recommendedName>
        <fullName evidence="1">GST N-terminal domain-containing protein</fullName>
    </recommendedName>
</protein>
<evidence type="ECO:0000313" key="2">
    <source>
        <dbReference type="EMBL" id="CAG7734824.1"/>
    </source>
</evidence>
<dbReference type="OrthoDB" id="414243at2759"/>
<dbReference type="GO" id="GO:0006749">
    <property type="term" value="P:glutathione metabolic process"/>
    <property type="evidence" value="ECO:0007669"/>
    <property type="project" value="TreeGrafter"/>
</dbReference>
<name>A0A8J2P899_9HEXA</name>
<gene>
    <name evidence="2" type="ORF">AFUS01_LOCUS23192</name>
</gene>
<dbReference type="PROSITE" id="PS50404">
    <property type="entry name" value="GST_NTER"/>
    <property type="match status" value="1"/>
</dbReference>
<comment type="caution">
    <text evidence="2">The sequence shown here is derived from an EMBL/GenBank/DDBJ whole genome shotgun (WGS) entry which is preliminary data.</text>
</comment>
<organism evidence="2 3">
    <name type="scientific">Allacma fusca</name>
    <dbReference type="NCBI Taxonomy" id="39272"/>
    <lineage>
        <taxon>Eukaryota</taxon>
        <taxon>Metazoa</taxon>
        <taxon>Ecdysozoa</taxon>
        <taxon>Arthropoda</taxon>
        <taxon>Hexapoda</taxon>
        <taxon>Collembola</taxon>
        <taxon>Symphypleona</taxon>
        <taxon>Sminthuridae</taxon>
        <taxon>Allacma</taxon>
    </lineage>
</organism>
<dbReference type="Pfam" id="PF14497">
    <property type="entry name" value="GST_C_3"/>
    <property type="match status" value="1"/>
</dbReference>
<feature type="domain" description="GST N-terminal" evidence="1">
    <location>
        <begin position="1"/>
        <end position="38"/>
    </location>
</feature>
<keyword evidence="3" id="KW-1185">Reference proteome</keyword>
<evidence type="ECO:0000313" key="3">
    <source>
        <dbReference type="Proteomes" id="UP000708208"/>
    </source>
</evidence>
<proteinExistence type="predicted"/>
<accession>A0A8J2P899</accession>
<dbReference type="GO" id="GO:0004364">
    <property type="term" value="F:glutathione transferase activity"/>
    <property type="evidence" value="ECO:0007669"/>
    <property type="project" value="TreeGrafter"/>
</dbReference>
<evidence type="ECO:0000259" key="1">
    <source>
        <dbReference type="PROSITE" id="PS50404"/>
    </source>
</evidence>
<dbReference type="InterPro" id="IPR004046">
    <property type="entry name" value="GST_C"/>
</dbReference>
<dbReference type="InterPro" id="IPR004045">
    <property type="entry name" value="Glutathione_S-Trfase_N"/>
</dbReference>